<dbReference type="InterPro" id="IPR025110">
    <property type="entry name" value="AMP-bd_C"/>
</dbReference>
<dbReference type="GO" id="GO:0031177">
    <property type="term" value="F:phosphopantetheine binding"/>
    <property type="evidence" value="ECO:0007669"/>
    <property type="project" value="TreeGrafter"/>
</dbReference>
<dbReference type="OrthoDB" id="4317020at2"/>
<comment type="caution">
    <text evidence="5">The sequence shown here is derived from an EMBL/GenBank/DDBJ whole genome shotgun (WGS) entry which is preliminary data.</text>
</comment>
<dbReference type="Pfam" id="PF13193">
    <property type="entry name" value="AMP-binding_C"/>
    <property type="match status" value="1"/>
</dbReference>
<dbReference type="NCBIfam" id="TIGR01733">
    <property type="entry name" value="AA-adenyl-dom"/>
    <property type="match status" value="2"/>
</dbReference>
<dbReference type="SUPFAM" id="SSF52777">
    <property type="entry name" value="CoA-dependent acyltransferases"/>
    <property type="match status" value="4"/>
</dbReference>
<dbReference type="RefSeq" id="WP_131028370.1">
    <property type="nucleotide sequence ID" value="NZ_SIXF01000002.1"/>
</dbReference>
<comment type="cofactor">
    <cofactor evidence="1">
        <name>pantetheine 4'-phosphate</name>
        <dbReference type="ChEBI" id="CHEBI:47942"/>
    </cofactor>
</comment>
<dbReference type="Pfam" id="PF00668">
    <property type="entry name" value="Condensation"/>
    <property type="match status" value="2"/>
</dbReference>
<dbReference type="PANTHER" id="PTHR45527:SF14">
    <property type="entry name" value="PLIPASTATIN SYNTHASE SUBUNIT B"/>
    <property type="match status" value="1"/>
</dbReference>
<reference evidence="5 6" key="1">
    <citation type="submission" date="2019-02" db="EMBL/GenBank/DDBJ databases">
        <title>Pedobacter kyonggii whole genome sequence analysis.</title>
        <authorList>
            <person name="Dahal R.H."/>
        </authorList>
    </citation>
    <scope>NUCLEOTIDE SEQUENCE [LARGE SCALE GENOMIC DNA]</scope>
    <source>
        <strain evidence="5 6">K-4-11-1</strain>
    </source>
</reference>
<dbReference type="GO" id="GO:0003824">
    <property type="term" value="F:catalytic activity"/>
    <property type="evidence" value="ECO:0007669"/>
    <property type="project" value="InterPro"/>
</dbReference>
<name>A0A4Q9HHX0_9SPHI</name>
<dbReference type="Gene3D" id="3.40.50.980">
    <property type="match status" value="4"/>
</dbReference>
<dbReference type="PANTHER" id="PTHR45527">
    <property type="entry name" value="NONRIBOSOMAL PEPTIDE SYNTHETASE"/>
    <property type="match status" value="1"/>
</dbReference>
<evidence type="ECO:0000259" key="4">
    <source>
        <dbReference type="PROSITE" id="PS50075"/>
    </source>
</evidence>
<dbReference type="GO" id="GO:0044550">
    <property type="term" value="P:secondary metabolite biosynthetic process"/>
    <property type="evidence" value="ECO:0007669"/>
    <property type="project" value="TreeGrafter"/>
</dbReference>
<dbReference type="SUPFAM" id="SSF47336">
    <property type="entry name" value="ACP-like"/>
    <property type="match status" value="1"/>
</dbReference>
<dbReference type="InterPro" id="IPR023213">
    <property type="entry name" value="CAT-like_dom_sf"/>
</dbReference>
<protein>
    <submittedName>
        <fullName evidence="5">Amino acid adenylation domain-containing protein</fullName>
    </submittedName>
</protein>
<dbReference type="InterPro" id="IPR036736">
    <property type="entry name" value="ACP-like_sf"/>
</dbReference>
<dbReference type="Gene3D" id="3.30.559.30">
    <property type="entry name" value="Nonribosomal peptide synthetase, condensation domain"/>
    <property type="match status" value="2"/>
</dbReference>
<dbReference type="PROSITE" id="PS50075">
    <property type="entry name" value="CARRIER"/>
    <property type="match status" value="2"/>
</dbReference>
<dbReference type="InterPro" id="IPR045851">
    <property type="entry name" value="AMP-bd_C_sf"/>
</dbReference>
<dbReference type="SUPFAM" id="SSF56801">
    <property type="entry name" value="Acetyl-CoA synthetase-like"/>
    <property type="match status" value="2"/>
</dbReference>
<evidence type="ECO:0000313" key="5">
    <source>
        <dbReference type="EMBL" id="TBO44290.1"/>
    </source>
</evidence>
<proteinExistence type="predicted"/>
<dbReference type="SUPFAM" id="SSF53474">
    <property type="entry name" value="alpha/beta-Hydrolases"/>
    <property type="match status" value="1"/>
</dbReference>
<sequence>MNVLTYPLIHSQKRIWHVEKLFSGLPIHHLAGTAIYSTVLDFDKLTQAFFLFVESHDAVRLRLSNEAGEMELQYIEEYKPFAIPYFDFSVEADPERSFSVWLKKESERTFDFYNEALFRFAFFKLDNNRAGYFINFHHFIADGWSIQLFTKFVSQSYNALVADQKIIFPETRSYIAYLLDEQRYFSSSKFERNKRFWLNKFESLPSVLPVEINAELKGELKKVHISSENGKKIKEIAEKYEIPLSTLFLALTFIYQHYVTGSDDLVIGLPVFNRAHQNKKDFGMLTSTMPLRIGVDKKTSFGLFLNMLSKELKYSFIHQKYPYDLLVRDLELRAKGFDGLFDVCFNFYNTDLHQASGIDTYYAEIEEIYPGFQLFNLYIVIKEWLGSDQLELNFTYKTSIYSDEDITHMHSAFLQMLERISLDDDCTVLELLKSPAFSYPSPSVLAKEGQEITEEAKYKLLFEFNSTSIPISTEYSLMELFENQVSKNPQAIAVKDFNHNLTYRELNARANSLARVLIKKGVGAESIIPIMVERSIDMVIGIFAILKAGGAYLPIDTTFPKSRISYILEDSKAFFLLTTSDLTFLVDESVQIICLDSGIDRTESEDNIGGVSSPNDLAYIIYTSGSTGNPKGVMIENRSLLNRLQWMQQAYPIFPGDTILQKTSISFDVSVWELFWWAIQGATLALLVPNDEKFPDKIIDAIEHFGVTTMHFVPSMFGAFLESLNDSIPSDEGALVNKIRSVRQIFSSGEALLPWHVNEFNNKIFKHNGTQLINLYGPTEATIDVSYYNCPSDIYCDRVFIGNPINNIKLFVLGENMELLPIGEIGELYIEGVGLARGYLNNPELTKSKFVNNPFDRSKRLYKTGDQVRWSLEGKLEYIGRIDHQVKLRGYRIETGEIEISLCRHFNVRDAVVTIQENANSSRFLCAFVILKDPSIESDFRLFLEEWLPDYMIPSDFISIKEFPLNLNGKIERKALIVRNYFNKDKKYVAPVGDIEVKLSSIWESVLGVEKIGIHDNFFSIGGDSIKSLSVISKAKHQSIFFNFQQLFENPTIFGLSKSISVSTCVRPLDREEIRPFGMLSEEDRSLIPIGIEDAYPLSVLQSGLIFQSEISTGSSLYHDVFSYKIKGIFYKSVFEKVIEELVRRHPIIRTSYHLTGFSEHIQMVHSSVPIPLEITDLQSTPASDQNSIIKEYVDRLRAKKFTWENPGLIRFHFHILNDSEYIYTLSFHDSALDGWSVNTLHAELFNLYYSFLNHNVPEMPTLKSQFRDFIAMERHTAASKMHKEFWDKALKDFTYTKLPIWPFPDSKSGKVKVDFYKVQLPQDFSDGVKDLARSIGVPVKSVLLAAHIRLLSVLTGEEDIITGYEYSGRPEDIDGEKILGLFLNTLPFRGKCGSGTWRDLILEVYQQELQLIPHRRYPMAQIKQSCSGQMPLFETVFNFTHFHVLKELMEHKGFDLTDVKLEAETEFILRAEFSLHPFTDEISLWLHYHSNVFNSAQIQSISSYYRKILQSMINDPSAFYQSETVLSPEEIDMQLIKLNSHKVSYRSDLCFYQLFEEHAKKDPLSAAISFGDITWSYKELNSIANNIAWGLNSLGVNREKVVGVMMDRCLDWAATIIAIFKAGGTYLPIDPAYPTDRICAMLDKCKCSLVITGERNTDIDSLHLSLIAQFSGAVYTVSELRAKTECSDNLNLPVTPDNLAYIIFTSGSTGQPKGAMIEHKGMLNHLFSKVNDLQLGSKDIIAQNASHCFDISIWQLFSALLVGARTIIYPNQLILKLDQFIEHLVRDKVTILELVPSYLDLLITYTGTHLIKFYDFKYLLVTGEPVKPKHVKKWFSQYPNIPIVNAYGPTEASDDITHHIMYDSPESLIVPIGKPVQNLNIYILDKNMQLVPLGSFGQICVSGVGVGRGYVNDTELTDKVFTLDPFHKGEQMRLYKTGDIGRWLPDGILELSGRLDGQIKLNGFRIEIEEVESHLLNSSLVKEVAVILHKGELIAFIVANESFDLKVLKDYFKLKAPYYMLPGKFYMVEKLPLSSNGKILKNKLFEQVGMGYLEVVVSEVLPPETTTEIKIASEWAKVLRIAEGHIHKRSNFFEIGGHSLKAMELAFNSKKKFSINDLYKFPLLEDFANYLDNNLDRRNDDLLIDFSVSGIPKRLSIIGCTYAGGNAINFKPFFDSILQESSEIGCYAIEYPGHTYGTTNNYEDIEKTALLCLERITELNTPIVIWGHCSGSALALEIARLMEERGMDLKQIFLGGKVLSGRLIRKGRQILSSLLSPFMAVNVDGMNDDQIKKWLIEKSGFKDFETLGDQESKFVIKMFRHDAASANQYIQKCLKDGHPKKLRTTIYNVIAKDDLLTKGYLEKYRNWNFFSNDVRLITIESGGHYFLRSRPTEISKIINDLI</sequence>
<dbReference type="InterPro" id="IPR029058">
    <property type="entry name" value="AB_hydrolase_fold"/>
</dbReference>
<dbReference type="Proteomes" id="UP000291819">
    <property type="component" value="Unassembled WGS sequence"/>
</dbReference>
<dbReference type="InterPro" id="IPR001031">
    <property type="entry name" value="Thioesterase"/>
</dbReference>
<dbReference type="GO" id="GO:0005829">
    <property type="term" value="C:cytosol"/>
    <property type="evidence" value="ECO:0007669"/>
    <property type="project" value="TreeGrafter"/>
</dbReference>
<dbReference type="InterPro" id="IPR000873">
    <property type="entry name" value="AMP-dep_synth/lig_dom"/>
</dbReference>
<dbReference type="InterPro" id="IPR001242">
    <property type="entry name" value="Condensation_dom"/>
</dbReference>
<evidence type="ECO:0000313" key="6">
    <source>
        <dbReference type="Proteomes" id="UP000291819"/>
    </source>
</evidence>
<dbReference type="InterPro" id="IPR010071">
    <property type="entry name" value="AA_adenyl_dom"/>
</dbReference>
<dbReference type="PROSITE" id="PS00455">
    <property type="entry name" value="AMP_BINDING"/>
    <property type="match status" value="2"/>
</dbReference>
<evidence type="ECO:0000256" key="1">
    <source>
        <dbReference type="ARBA" id="ARBA00001957"/>
    </source>
</evidence>
<keyword evidence="6" id="KW-1185">Reference proteome</keyword>
<dbReference type="InterPro" id="IPR020845">
    <property type="entry name" value="AMP-binding_CS"/>
</dbReference>
<evidence type="ECO:0000256" key="3">
    <source>
        <dbReference type="ARBA" id="ARBA00022553"/>
    </source>
</evidence>
<feature type="domain" description="Carrier" evidence="4">
    <location>
        <begin position="990"/>
        <end position="1064"/>
    </location>
</feature>
<dbReference type="Gene3D" id="3.40.50.1820">
    <property type="entry name" value="alpha/beta hydrolase"/>
    <property type="match status" value="1"/>
</dbReference>
<dbReference type="Gene3D" id="1.10.1200.10">
    <property type="entry name" value="ACP-like"/>
    <property type="match status" value="2"/>
</dbReference>
<dbReference type="GO" id="GO:0043041">
    <property type="term" value="P:amino acid activation for nonribosomal peptide biosynthetic process"/>
    <property type="evidence" value="ECO:0007669"/>
    <property type="project" value="TreeGrafter"/>
</dbReference>
<dbReference type="Pfam" id="PF00550">
    <property type="entry name" value="PP-binding"/>
    <property type="match status" value="2"/>
</dbReference>
<dbReference type="Gene3D" id="3.30.559.10">
    <property type="entry name" value="Chloramphenicol acetyltransferase-like domain"/>
    <property type="match status" value="2"/>
</dbReference>
<dbReference type="EMBL" id="SIXF01000002">
    <property type="protein sequence ID" value="TBO44290.1"/>
    <property type="molecule type" value="Genomic_DNA"/>
</dbReference>
<accession>A0A4Q9HHX0</accession>
<dbReference type="FunFam" id="3.40.50.980:FF:000001">
    <property type="entry name" value="Non-ribosomal peptide synthetase"/>
    <property type="match status" value="2"/>
</dbReference>
<dbReference type="FunFam" id="1.10.1200.10:FF:000005">
    <property type="entry name" value="Nonribosomal peptide synthetase 1"/>
    <property type="match status" value="1"/>
</dbReference>
<dbReference type="Gene3D" id="3.30.300.30">
    <property type="match status" value="2"/>
</dbReference>
<evidence type="ECO:0000256" key="2">
    <source>
        <dbReference type="ARBA" id="ARBA00022450"/>
    </source>
</evidence>
<dbReference type="Gene3D" id="2.30.38.10">
    <property type="entry name" value="Luciferase, Domain 3"/>
    <property type="match status" value="2"/>
</dbReference>
<keyword evidence="2" id="KW-0596">Phosphopantetheine</keyword>
<dbReference type="Pfam" id="PF00975">
    <property type="entry name" value="Thioesterase"/>
    <property type="match status" value="1"/>
</dbReference>
<dbReference type="InterPro" id="IPR009081">
    <property type="entry name" value="PP-bd_ACP"/>
</dbReference>
<dbReference type="FunFam" id="3.40.50.12780:FF:000012">
    <property type="entry name" value="Non-ribosomal peptide synthetase"/>
    <property type="match status" value="1"/>
</dbReference>
<dbReference type="CDD" id="cd05930">
    <property type="entry name" value="A_NRPS"/>
    <property type="match status" value="2"/>
</dbReference>
<dbReference type="Pfam" id="PF00501">
    <property type="entry name" value="AMP-binding"/>
    <property type="match status" value="2"/>
</dbReference>
<dbReference type="NCBIfam" id="NF003417">
    <property type="entry name" value="PRK04813.1"/>
    <property type="match status" value="3"/>
</dbReference>
<gene>
    <name evidence="5" type="ORF">EYS08_02975</name>
</gene>
<keyword evidence="3" id="KW-0597">Phosphoprotein</keyword>
<feature type="domain" description="Carrier" evidence="4">
    <location>
        <begin position="2063"/>
        <end position="2152"/>
    </location>
</feature>
<organism evidence="5 6">
    <name type="scientific">Pedobacter kyonggii</name>
    <dbReference type="NCBI Taxonomy" id="1926871"/>
    <lineage>
        <taxon>Bacteria</taxon>
        <taxon>Pseudomonadati</taxon>
        <taxon>Bacteroidota</taxon>
        <taxon>Sphingobacteriia</taxon>
        <taxon>Sphingobacteriales</taxon>
        <taxon>Sphingobacteriaceae</taxon>
        <taxon>Pedobacter</taxon>
    </lineage>
</organism>